<evidence type="ECO:0000313" key="3">
    <source>
        <dbReference type="Proteomes" id="UP000033188"/>
    </source>
</evidence>
<gene>
    <name evidence="2" type="ORF">BBBOND_0302180</name>
</gene>
<organism evidence="2 3">
    <name type="scientific">Babesia bigemina</name>
    <dbReference type="NCBI Taxonomy" id="5866"/>
    <lineage>
        <taxon>Eukaryota</taxon>
        <taxon>Sar</taxon>
        <taxon>Alveolata</taxon>
        <taxon>Apicomplexa</taxon>
        <taxon>Aconoidasida</taxon>
        <taxon>Piroplasmida</taxon>
        <taxon>Babesiidae</taxon>
        <taxon>Babesia</taxon>
    </lineage>
</organism>
<reference evidence="3" key="1">
    <citation type="journal article" date="2014" name="Nucleic Acids Res.">
        <title>The evolutionary dynamics of variant antigen genes in Babesia reveal a history of genomic innovation underlying host-parasite interaction.</title>
        <authorList>
            <person name="Jackson A.P."/>
            <person name="Otto T.D."/>
            <person name="Darby A."/>
            <person name="Ramaprasad A."/>
            <person name="Xia D."/>
            <person name="Echaide I.E."/>
            <person name="Farber M."/>
            <person name="Gahlot S."/>
            <person name="Gamble J."/>
            <person name="Gupta D."/>
            <person name="Gupta Y."/>
            <person name="Jackson L."/>
            <person name="Malandrin L."/>
            <person name="Malas T.B."/>
            <person name="Moussa E."/>
            <person name="Nair M."/>
            <person name="Reid A.J."/>
            <person name="Sanders M."/>
            <person name="Sharma J."/>
            <person name="Tracey A."/>
            <person name="Quail M.A."/>
            <person name="Weir W."/>
            <person name="Wastling J.M."/>
            <person name="Hall N."/>
            <person name="Willadsen P."/>
            <person name="Lingelbach K."/>
            <person name="Shiels B."/>
            <person name="Tait A."/>
            <person name="Berriman M."/>
            <person name="Allred D.R."/>
            <person name="Pain A."/>
        </authorList>
    </citation>
    <scope>NUCLEOTIDE SEQUENCE [LARGE SCALE GENOMIC DNA]</scope>
    <source>
        <strain evidence="3">Bond</strain>
    </source>
</reference>
<sequence>MSMENNNGPVTRVIRLPQGHYRRVGSDEAPEFLKDVNLDVPSFEDMKQCCENTCFISDEEYSKLKPNSELYTGDASLTIEEEAAVDDAQLFYEVYSKRLMTGVSETGVQTSFQQDNSVDVGVGTPRENAEQRAGDVEKQDGEGQGEIQMTGAQSALIAEGETGEMTEEMKAKQLAATEKLNMIGGPMHIDCNSPDVFKNGGVPTLFYTKSRESPTLVMLSIDYEMQVIYLSRNDINRFFPIKLISRLVTNTTIIAEEFERQIEADKGIRLDNTIVLNAANFTDSVAIQFPDPILKDRFIEDLKQLKNEIRAQNQ</sequence>
<feature type="compositionally biased region" description="Basic and acidic residues" evidence="1">
    <location>
        <begin position="127"/>
        <end position="141"/>
    </location>
</feature>
<dbReference type="KEGG" id="bbig:BBBOND_0302180"/>
<keyword evidence="3" id="KW-1185">Reference proteome</keyword>
<proteinExistence type="predicted"/>
<dbReference type="EMBL" id="LK391709">
    <property type="protein sequence ID" value="CDR96314.1"/>
    <property type="molecule type" value="Genomic_DNA"/>
</dbReference>
<accession>A0A061DBS3</accession>
<dbReference type="GeneID" id="24564855"/>
<dbReference type="OrthoDB" id="361154at2759"/>
<dbReference type="RefSeq" id="XP_012768500.1">
    <property type="nucleotide sequence ID" value="XM_012913046.1"/>
</dbReference>
<evidence type="ECO:0000256" key="1">
    <source>
        <dbReference type="SAM" id="MobiDB-lite"/>
    </source>
</evidence>
<dbReference type="OMA" id="QFPDPIL"/>
<protein>
    <submittedName>
        <fullName evidence="2">Uncharacterized protein</fullName>
    </submittedName>
</protein>
<evidence type="ECO:0000313" key="2">
    <source>
        <dbReference type="EMBL" id="CDR96314.1"/>
    </source>
</evidence>
<dbReference type="AlphaFoldDB" id="A0A061DBS3"/>
<dbReference type="VEuPathDB" id="PiroplasmaDB:BBBOND_0302180"/>
<feature type="region of interest" description="Disordered" evidence="1">
    <location>
        <begin position="116"/>
        <end position="143"/>
    </location>
</feature>
<name>A0A061DBS3_BABBI</name>
<dbReference type="Proteomes" id="UP000033188">
    <property type="component" value="Chromosome 3"/>
</dbReference>